<feature type="compositionally biased region" description="Polar residues" evidence="1">
    <location>
        <begin position="1"/>
        <end position="11"/>
    </location>
</feature>
<dbReference type="Proteomes" id="UP001299409">
    <property type="component" value="Unassembled WGS sequence"/>
</dbReference>
<protein>
    <submittedName>
        <fullName evidence="3">Uncharacterized protein</fullName>
    </submittedName>
</protein>
<proteinExistence type="predicted"/>
<evidence type="ECO:0000256" key="1">
    <source>
        <dbReference type="SAM" id="MobiDB-lite"/>
    </source>
</evidence>
<dbReference type="AlphaFoldDB" id="A0A6N2YQM5"/>
<evidence type="ECO:0000313" key="2">
    <source>
        <dbReference type="EMBL" id="MCB5445078.1"/>
    </source>
</evidence>
<reference evidence="2 4" key="2">
    <citation type="submission" date="2021-10" db="EMBL/GenBank/DDBJ databases">
        <title>Collection of gut derived symbiotic bacterial strains cultured from healthy donors.</title>
        <authorList>
            <person name="Lin H."/>
            <person name="Littmann E."/>
            <person name="Claire K."/>
            <person name="Pamer E."/>
        </authorList>
    </citation>
    <scope>NUCLEOTIDE SEQUENCE [LARGE SCALE GENOMIC DNA]</scope>
    <source>
        <strain evidence="2 4">MSK.17.68</strain>
    </source>
</reference>
<gene>
    <name evidence="3" type="ORF">IBLFYP30_00928</name>
    <name evidence="2" type="ORF">LIP50_02545</name>
</gene>
<accession>A0A6N2YQM5</accession>
<dbReference type="EMBL" id="CACRUE010000006">
    <property type="protein sequence ID" value="VYT69204.1"/>
    <property type="molecule type" value="Genomic_DNA"/>
</dbReference>
<dbReference type="GeneID" id="89564311"/>
<feature type="region of interest" description="Disordered" evidence="1">
    <location>
        <begin position="1"/>
        <end position="65"/>
    </location>
</feature>
<organism evidence="3">
    <name type="scientific">Intestinibacter bartlettii</name>
    <dbReference type="NCBI Taxonomy" id="261299"/>
    <lineage>
        <taxon>Bacteria</taxon>
        <taxon>Bacillati</taxon>
        <taxon>Bacillota</taxon>
        <taxon>Clostridia</taxon>
        <taxon>Peptostreptococcales</taxon>
        <taxon>Peptostreptococcaceae</taxon>
        <taxon>Intestinibacter</taxon>
    </lineage>
</organism>
<feature type="compositionally biased region" description="Polar residues" evidence="1">
    <location>
        <begin position="56"/>
        <end position="65"/>
    </location>
</feature>
<reference evidence="3" key="1">
    <citation type="submission" date="2019-11" db="EMBL/GenBank/DDBJ databases">
        <authorList>
            <person name="Feng L."/>
        </authorList>
    </citation>
    <scope>NUCLEOTIDE SEQUENCE</scope>
    <source>
        <strain evidence="3">IbartlettiiLFYP30</strain>
    </source>
</reference>
<sequence length="65" mass="7751">MHNKKCSNNCQGCQCHKGKDPKVKRHEHEDFEKKSEMNNSWISAMKQDPSTDEQSHVQLNYRQYK</sequence>
<name>A0A6N2YQM5_9FIRM</name>
<feature type="compositionally biased region" description="Basic and acidic residues" evidence="1">
    <location>
        <begin position="17"/>
        <end position="36"/>
    </location>
</feature>
<evidence type="ECO:0000313" key="4">
    <source>
        <dbReference type="Proteomes" id="UP001299409"/>
    </source>
</evidence>
<dbReference type="RefSeq" id="WP_007285652.1">
    <property type="nucleotide sequence ID" value="NZ_BAABXU010000001.1"/>
</dbReference>
<evidence type="ECO:0000313" key="3">
    <source>
        <dbReference type="EMBL" id="VYT69204.1"/>
    </source>
</evidence>
<keyword evidence="4" id="KW-1185">Reference proteome</keyword>
<dbReference type="EMBL" id="JAJBMB010000002">
    <property type="protein sequence ID" value="MCB5445078.1"/>
    <property type="molecule type" value="Genomic_DNA"/>
</dbReference>